<keyword evidence="3 6" id="KW-0812">Transmembrane</keyword>
<protein>
    <submittedName>
        <fullName evidence="7">Na+/H+-dicarboxylate symporter</fullName>
    </submittedName>
</protein>
<feature type="transmembrane region" description="Helical" evidence="6">
    <location>
        <begin position="10"/>
        <end position="29"/>
    </location>
</feature>
<dbReference type="EMBL" id="FUWV01000015">
    <property type="protein sequence ID" value="SJZ87554.1"/>
    <property type="molecule type" value="Genomic_DNA"/>
</dbReference>
<reference evidence="7 8" key="1">
    <citation type="submission" date="2017-02" db="EMBL/GenBank/DDBJ databases">
        <authorList>
            <person name="Peterson S.W."/>
        </authorList>
    </citation>
    <scope>NUCLEOTIDE SEQUENCE [LARGE SCALE GENOMIC DNA]</scope>
    <source>
        <strain evidence="7 8">DSM 15102</strain>
    </source>
</reference>
<keyword evidence="5 6" id="KW-0472">Membrane</keyword>
<accession>A0A1T4P7S8</accession>
<organism evidence="7 8">
    <name type="scientific">Garciella nitratireducens DSM 15102</name>
    <dbReference type="NCBI Taxonomy" id="1121911"/>
    <lineage>
        <taxon>Bacteria</taxon>
        <taxon>Bacillati</taxon>
        <taxon>Bacillota</taxon>
        <taxon>Clostridia</taxon>
        <taxon>Eubacteriales</taxon>
        <taxon>Eubacteriaceae</taxon>
        <taxon>Garciella</taxon>
    </lineage>
</organism>
<evidence type="ECO:0000313" key="8">
    <source>
        <dbReference type="Proteomes" id="UP000196365"/>
    </source>
</evidence>
<feature type="transmembrane region" description="Helical" evidence="6">
    <location>
        <begin position="316"/>
        <end position="333"/>
    </location>
</feature>
<dbReference type="GO" id="GO:0005886">
    <property type="term" value="C:plasma membrane"/>
    <property type="evidence" value="ECO:0007669"/>
    <property type="project" value="TreeGrafter"/>
</dbReference>
<feature type="transmembrane region" description="Helical" evidence="6">
    <location>
        <begin position="206"/>
        <end position="232"/>
    </location>
</feature>
<feature type="transmembrane region" description="Helical" evidence="6">
    <location>
        <begin position="345"/>
        <end position="367"/>
    </location>
</feature>
<dbReference type="Gene3D" id="1.10.3860.10">
    <property type="entry name" value="Sodium:dicarboxylate symporter"/>
    <property type="match status" value="1"/>
</dbReference>
<feature type="transmembrane region" description="Helical" evidence="6">
    <location>
        <begin position="71"/>
        <end position="96"/>
    </location>
</feature>
<evidence type="ECO:0000256" key="2">
    <source>
        <dbReference type="ARBA" id="ARBA00022448"/>
    </source>
</evidence>
<dbReference type="RefSeq" id="WP_087679319.1">
    <property type="nucleotide sequence ID" value="NZ_FUWV01000015.1"/>
</dbReference>
<keyword evidence="4 6" id="KW-1133">Transmembrane helix</keyword>
<comment type="subcellular location">
    <subcellularLocation>
        <location evidence="1">Membrane</location>
        <topology evidence="1">Multi-pass membrane protein</topology>
    </subcellularLocation>
</comment>
<dbReference type="AlphaFoldDB" id="A0A1T4P7S8"/>
<dbReference type="PANTHER" id="PTHR42865:SF8">
    <property type="entry name" value="SERINE_THREONINE TRANSPORTER SSTT"/>
    <property type="match status" value="1"/>
</dbReference>
<evidence type="ECO:0000256" key="1">
    <source>
        <dbReference type="ARBA" id="ARBA00004141"/>
    </source>
</evidence>
<dbReference type="GO" id="GO:0032329">
    <property type="term" value="P:serine transport"/>
    <property type="evidence" value="ECO:0007669"/>
    <property type="project" value="TreeGrafter"/>
</dbReference>
<dbReference type="Pfam" id="PF00375">
    <property type="entry name" value="SDF"/>
    <property type="match status" value="1"/>
</dbReference>
<gene>
    <name evidence="7" type="ORF">SAMN02745973_01961</name>
</gene>
<evidence type="ECO:0000313" key="7">
    <source>
        <dbReference type="EMBL" id="SJZ87554.1"/>
    </source>
</evidence>
<dbReference type="InterPro" id="IPR001991">
    <property type="entry name" value="Na-dicarboxylate_symporter"/>
</dbReference>
<keyword evidence="2" id="KW-0813">Transport</keyword>
<evidence type="ECO:0000256" key="3">
    <source>
        <dbReference type="ARBA" id="ARBA00022692"/>
    </source>
</evidence>
<proteinExistence type="predicted"/>
<dbReference type="PANTHER" id="PTHR42865">
    <property type="entry name" value="PROTON/GLUTAMATE-ASPARTATE SYMPORTER"/>
    <property type="match status" value="1"/>
</dbReference>
<dbReference type="GO" id="GO:0005295">
    <property type="term" value="F:neutral L-amino acid:sodium symporter activity"/>
    <property type="evidence" value="ECO:0007669"/>
    <property type="project" value="TreeGrafter"/>
</dbReference>
<sequence>MSKKKHSFDLIIRVIIAIILGVLVGLYLPPIVTQIAYTGASLFSEWLSFVIPLMILAFVTKGIADLDEGAGKLLILTVILAYASTLIGGSASWVMASSIFSNFITPDLAHTIQETSTKGLESLFSIGLEPIIPVTGALVFAFMMGLCISVLRKKESGKVLYGTLNDFYDMINLVLNKAIVPFLPLFILGNFANMAYAGSVFAILGIFWRIFLCIIALHLIYVTILFIIAGLYRGQSPWKWIKNQIPGYMTAVGTQSSAATIPTNLECAKNNGTTRQVREFVIPLCSNVHMPGSMITITACSYTVLMMYGMPNHYSLLLRFIMILGVAMVASPGAPGGSIMTALPFLPVIGIDSNGTLASLLISLYIAQDSFGTAANISGDNALALMIDKIYHKHIIKRAPNPEDIV</sequence>
<dbReference type="SUPFAM" id="SSF118215">
    <property type="entry name" value="Proton glutamate symport protein"/>
    <property type="match status" value="1"/>
</dbReference>
<evidence type="ECO:0000256" key="4">
    <source>
        <dbReference type="ARBA" id="ARBA00022989"/>
    </source>
</evidence>
<evidence type="ECO:0000256" key="6">
    <source>
        <dbReference type="SAM" id="Phobius"/>
    </source>
</evidence>
<feature type="transmembrane region" description="Helical" evidence="6">
    <location>
        <begin position="35"/>
        <end position="59"/>
    </location>
</feature>
<name>A0A1T4P7S8_9FIRM</name>
<feature type="transmembrane region" description="Helical" evidence="6">
    <location>
        <begin position="131"/>
        <end position="152"/>
    </location>
</feature>
<feature type="transmembrane region" description="Helical" evidence="6">
    <location>
        <begin position="173"/>
        <end position="194"/>
    </location>
</feature>
<dbReference type="InterPro" id="IPR036458">
    <property type="entry name" value="Na:dicarbo_symporter_sf"/>
</dbReference>
<evidence type="ECO:0000256" key="5">
    <source>
        <dbReference type="ARBA" id="ARBA00023136"/>
    </source>
</evidence>
<keyword evidence="8" id="KW-1185">Reference proteome</keyword>
<dbReference type="Proteomes" id="UP000196365">
    <property type="component" value="Unassembled WGS sequence"/>
</dbReference>
<dbReference type="OrthoDB" id="9768885at2"/>